<dbReference type="PANTHER" id="PTHR47432:SF1">
    <property type="entry name" value="CELL WALL ASSEMBLY REGULATOR SMI1"/>
    <property type="match status" value="1"/>
</dbReference>
<dbReference type="Gene3D" id="3.40.1580.10">
    <property type="entry name" value="SMI1/KNR4-like"/>
    <property type="match status" value="1"/>
</dbReference>
<dbReference type="InterPro" id="IPR051873">
    <property type="entry name" value="KNR4/SMI1_regulator"/>
</dbReference>
<protein>
    <recommendedName>
        <fullName evidence="1">Knr4/Smi1-like domain-containing protein</fullName>
    </recommendedName>
</protein>
<organism evidence="2 3">
    <name type="scientific">Ktedonobacter robiniae</name>
    <dbReference type="NCBI Taxonomy" id="2778365"/>
    <lineage>
        <taxon>Bacteria</taxon>
        <taxon>Bacillati</taxon>
        <taxon>Chloroflexota</taxon>
        <taxon>Ktedonobacteria</taxon>
        <taxon>Ktedonobacterales</taxon>
        <taxon>Ktedonobacteraceae</taxon>
        <taxon>Ktedonobacter</taxon>
    </lineage>
</organism>
<dbReference type="PANTHER" id="PTHR47432">
    <property type="entry name" value="CELL WALL ASSEMBLY REGULATOR SMI1"/>
    <property type="match status" value="1"/>
</dbReference>
<dbReference type="EMBL" id="BNJG01000003">
    <property type="protein sequence ID" value="GHO58305.1"/>
    <property type="molecule type" value="Genomic_DNA"/>
</dbReference>
<dbReference type="RefSeq" id="WP_201374626.1">
    <property type="nucleotide sequence ID" value="NZ_BNJG01000003.1"/>
</dbReference>
<proteinExistence type="predicted"/>
<evidence type="ECO:0000259" key="1">
    <source>
        <dbReference type="SMART" id="SM00860"/>
    </source>
</evidence>
<keyword evidence="3" id="KW-1185">Reference proteome</keyword>
<dbReference type="Proteomes" id="UP000654345">
    <property type="component" value="Unassembled WGS sequence"/>
</dbReference>
<evidence type="ECO:0000313" key="2">
    <source>
        <dbReference type="EMBL" id="GHO58305.1"/>
    </source>
</evidence>
<comment type="caution">
    <text evidence="2">The sequence shown here is derived from an EMBL/GenBank/DDBJ whole genome shotgun (WGS) entry which is preliminary data.</text>
</comment>
<dbReference type="InterPro" id="IPR037883">
    <property type="entry name" value="Knr4/Smi1-like_sf"/>
</dbReference>
<sequence length="203" mass="24189">MQTIWKRIEDWLNIHAPELTSFLQPGAREEEIQQTEALLNITFPEEIKESYRIHNGSKDLHFIDVFFALYSLKDMVDRWSFHAPPVEEQYPDEPTDLDPEFEEPEENWRVSLSPQQGDNIWIEEGYDRQLIPFLNHLDERILCFDTDPIHNTYGMVIEYFAQNGFSFYASSWYDLLSNFADDLEAGKYRVERKEGYTSLWFND</sequence>
<dbReference type="Pfam" id="PF09346">
    <property type="entry name" value="SMI1_KNR4"/>
    <property type="match status" value="1"/>
</dbReference>
<dbReference type="SUPFAM" id="SSF160631">
    <property type="entry name" value="SMI1/KNR4-like"/>
    <property type="match status" value="1"/>
</dbReference>
<dbReference type="InterPro" id="IPR018958">
    <property type="entry name" value="Knr4/Smi1-like_dom"/>
</dbReference>
<evidence type="ECO:0000313" key="3">
    <source>
        <dbReference type="Proteomes" id="UP000654345"/>
    </source>
</evidence>
<dbReference type="SMART" id="SM00860">
    <property type="entry name" value="SMI1_KNR4"/>
    <property type="match status" value="1"/>
</dbReference>
<accession>A0ABQ3V037</accession>
<gene>
    <name evidence="2" type="ORF">KSB_67800</name>
</gene>
<name>A0ABQ3V037_9CHLR</name>
<feature type="domain" description="Knr4/Smi1-like" evidence="1">
    <location>
        <begin position="26"/>
        <end position="178"/>
    </location>
</feature>
<reference evidence="2 3" key="1">
    <citation type="journal article" date="2021" name="Int. J. Syst. Evol. Microbiol.">
        <title>Reticulibacter mediterranei gen. nov., sp. nov., within the new family Reticulibacteraceae fam. nov., and Ktedonospora formicarum gen. nov., sp. nov., Ktedonobacter robiniae sp. nov., Dictyobacter formicarum sp. nov. and Dictyobacter arantiisoli sp. nov., belonging to the class Ktedonobacteria.</title>
        <authorList>
            <person name="Yabe S."/>
            <person name="Zheng Y."/>
            <person name="Wang C.M."/>
            <person name="Sakai Y."/>
            <person name="Abe K."/>
            <person name="Yokota A."/>
            <person name="Donadio S."/>
            <person name="Cavaletti L."/>
            <person name="Monciardini P."/>
        </authorList>
    </citation>
    <scope>NUCLEOTIDE SEQUENCE [LARGE SCALE GENOMIC DNA]</scope>
    <source>
        <strain evidence="2 3">SOSP1-30</strain>
    </source>
</reference>